<proteinExistence type="predicted"/>
<dbReference type="AlphaFoldDB" id="A0A841FBK2"/>
<dbReference type="RefSeq" id="WP_184786060.1">
    <property type="nucleotide sequence ID" value="NZ_BONT01000023.1"/>
</dbReference>
<dbReference type="EMBL" id="JACHGT010000002">
    <property type="protein sequence ID" value="MBB6033164.1"/>
    <property type="molecule type" value="Genomic_DNA"/>
</dbReference>
<evidence type="ECO:0000313" key="2">
    <source>
        <dbReference type="Proteomes" id="UP000548476"/>
    </source>
</evidence>
<organism evidence="1 2">
    <name type="scientific">Phytomonospora endophytica</name>
    <dbReference type="NCBI Taxonomy" id="714109"/>
    <lineage>
        <taxon>Bacteria</taxon>
        <taxon>Bacillati</taxon>
        <taxon>Actinomycetota</taxon>
        <taxon>Actinomycetes</taxon>
        <taxon>Micromonosporales</taxon>
        <taxon>Micromonosporaceae</taxon>
        <taxon>Phytomonospora</taxon>
    </lineage>
</organism>
<evidence type="ECO:0000313" key="1">
    <source>
        <dbReference type="EMBL" id="MBB6033164.1"/>
    </source>
</evidence>
<comment type="caution">
    <text evidence="1">The sequence shown here is derived from an EMBL/GenBank/DDBJ whole genome shotgun (WGS) entry which is preliminary data.</text>
</comment>
<accession>A0A841FBK2</accession>
<gene>
    <name evidence="1" type="ORF">HNR73_001011</name>
</gene>
<keyword evidence="2" id="KW-1185">Reference proteome</keyword>
<protein>
    <submittedName>
        <fullName evidence="1">Uncharacterized protein</fullName>
    </submittedName>
</protein>
<reference evidence="1 2" key="1">
    <citation type="submission" date="2020-08" db="EMBL/GenBank/DDBJ databases">
        <title>Genomic Encyclopedia of Type Strains, Phase IV (KMG-IV): sequencing the most valuable type-strain genomes for metagenomic binning, comparative biology and taxonomic classification.</title>
        <authorList>
            <person name="Goeker M."/>
        </authorList>
    </citation>
    <scope>NUCLEOTIDE SEQUENCE [LARGE SCALE GENOMIC DNA]</scope>
    <source>
        <strain evidence="1 2">YIM 65646</strain>
    </source>
</reference>
<sequence length="118" mass="13397">MQLRTQDGPWSDEADEFGIECVLADGFRHDSACESGCPDDHLLDRYVILARERGHFVQAALVTADPARFTVEYRAGGGTPMVLHRITEPIGYHQVRELLEAYLHEAPDWNARYAWEPV</sequence>
<dbReference type="Proteomes" id="UP000548476">
    <property type="component" value="Unassembled WGS sequence"/>
</dbReference>
<name>A0A841FBK2_9ACTN</name>